<dbReference type="AlphaFoldDB" id="A0A2S9YDP0"/>
<name>A0A2S9YDP0_9BACT</name>
<dbReference type="EMBL" id="PVNL01000110">
    <property type="protein sequence ID" value="PRQ03131.1"/>
    <property type="molecule type" value="Genomic_DNA"/>
</dbReference>
<dbReference type="Proteomes" id="UP000238823">
    <property type="component" value="Unassembled WGS sequence"/>
</dbReference>
<feature type="compositionally biased region" description="Basic and acidic residues" evidence="2">
    <location>
        <begin position="280"/>
        <end position="290"/>
    </location>
</feature>
<sequence>MGLVLAWGAIAVGGTGCKSSEKVEPKLVEQGTPFDRGPKPKPPPDPNDPLRNPAYETPRGRDGDQVSDERIDAVLAEAAGHAKIGDVAQQRNALRECANKTPPSARCDGQMGLSMIEAKNRRAAALYYLVEAAAVDDPKASAELYAKIGEQLRRYGKLVEATVAFERAIARDEAAEYLFALGQVLSLQPEHLAEGADRIAQARAKDDRIEWLHDEAVLRGQIPVREQAVAALELFRAYIERANADGQPAEKLPTPPDRLEGRMAELEILAKQYATQAEWDAAKAKAKAEAEADPAPETPPS</sequence>
<keyword evidence="1" id="KW-0802">TPR repeat</keyword>
<dbReference type="PROSITE" id="PS50005">
    <property type="entry name" value="TPR"/>
    <property type="match status" value="1"/>
</dbReference>
<organism evidence="3 4">
    <name type="scientific">Enhygromyxa salina</name>
    <dbReference type="NCBI Taxonomy" id="215803"/>
    <lineage>
        <taxon>Bacteria</taxon>
        <taxon>Pseudomonadati</taxon>
        <taxon>Myxococcota</taxon>
        <taxon>Polyangia</taxon>
        <taxon>Nannocystales</taxon>
        <taxon>Nannocystaceae</taxon>
        <taxon>Enhygromyxa</taxon>
    </lineage>
</organism>
<comment type="caution">
    <text evidence="3">The sequence shown here is derived from an EMBL/GenBank/DDBJ whole genome shotgun (WGS) entry which is preliminary data.</text>
</comment>
<dbReference type="InterPro" id="IPR019734">
    <property type="entry name" value="TPR_rpt"/>
</dbReference>
<evidence type="ECO:0008006" key="5">
    <source>
        <dbReference type="Google" id="ProtNLM"/>
    </source>
</evidence>
<evidence type="ECO:0000313" key="4">
    <source>
        <dbReference type="Proteomes" id="UP000238823"/>
    </source>
</evidence>
<feature type="region of interest" description="Disordered" evidence="2">
    <location>
        <begin position="15"/>
        <end position="66"/>
    </location>
</feature>
<accession>A0A2S9YDP0</accession>
<feature type="region of interest" description="Disordered" evidence="2">
    <location>
        <begin position="280"/>
        <end position="301"/>
    </location>
</feature>
<gene>
    <name evidence="3" type="ORF">ENSA7_54020</name>
</gene>
<proteinExistence type="predicted"/>
<reference evidence="3 4" key="1">
    <citation type="submission" date="2018-03" db="EMBL/GenBank/DDBJ databases">
        <title>Draft Genome Sequences of the Obligatory Marine Myxobacteria Enhygromyxa salina SWB007.</title>
        <authorList>
            <person name="Poehlein A."/>
            <person name="Moghaddam J.A."/>
            <person name="Harms H."/>
            <person name="Alanjari M."/>
            <person name="Koenig G.M."/>
            <person name="Daniel R."/>
            <person name="Schaeberle T.F."/>
        </authorList>
    </citation>
    <scope>NUCLEOTIDE SEQUENCE [LARGE SCALE GENOMIC DNA]</scope>
    <source>
        <strain evidence="3 4">SWB007</strain>
    </source>
</reference>
<evidence type="ECO:0000256" key="2">
    <source>
        <dbReference type="SAM" id="MobiDB-lite"/>
    </source>
</evidence>
<evidence type="ECO:0000256" key="1">
    <source>
        <dbReference type="PROSITE-ProRule" id="PRU00339"/>
    </source>
</evidence>
<feature type="repeat" description="TPR" evidence="1">
    <location>
        <begin position="142"/>
        <end position="175"/>
    </location>
</feature>
<protein>
    <recommendedName>
        <fullName evidence="5">Tetratricopeptide repeat protein</fullName>
    </recommendedName>
</protein>
<evidence type="ECO:0000313" key="3">
    <source>
        <dbReference type="EMBL" id="PRQ03131.1"/>
    </source>
</evidence>